<sequence>MATRKRIFSELDRKALLRALGDARRACIAAQTAAPISGPEHRAANNVVGAIDDAAEVLTGSREAFWGRAHGGKDDRVMPSNGHLGVRGTATYA</sequence>
<evidence type="ECO:0000313" key="3">
    <source>
        <dbReference type="Proteomes" id="UP000323142"/>
    </source>
</evidence>
<name>A0A5B2V6U6_9HYPH</name>
<comment type="caution">
    <text evidence="2">The sequence shown here is derived from an EMBL/GenBank/DDBJ whole genome shotgun (WGS) entry which is preliminary data.</text>
</comment>
<dbReference type="RefSeq" id="WP_149821298.1">
    <property type="nucleotide sequence ID" value="NZ_VUOA01000037.1"/>
</dbReference>
<feature type="region of interest" description="Disordered" evidence="1">
    <location>
        <begin position="69"/>
        <end position="93"/>
    </location>
</feature>
<organism evidence="2 3">
    <name type="scientific">Salinarimonas soli</name>
    <dbReference type="NCBI Taxonomy" id="1638099"/>
    <lineage>
        <taxon>Bacteria</taxon>
        <taxon>Pseudomonadati</taxon>
        <taxon>Pseudomonadota</taxon>
        <taxon>Alphaproteobacteria</taxon>
        <taxon>Hyphomicrobiales</taxon>
        <taxon>Salinarimonadaceae</taxon>
        <taxon>Salinarimonas</taxon>
    </lineage>
</organism>
<dbReference type="AlphaFoldDB" id="A0A5B2V6U6"/>
<protein>
    <submittedName>
        <fullName evidence="2">Uncharacterized protein</fullName>
    </submittedName>
</protein>
<evidence type="ECO:0000313" key="2">
    <source>
        <dbReference type="EMBL" id="KAA2235253.1"/>
    </source>
</evidence>
<reference evidence="2 3" key="1">
    <citation type="submission" date="2019-09" db="EMBL/GenBank/DDBJ databases">
        <title>Salinarimonas rosea gen. nov., sp. nov., a new member of the a-2 subgroup of the Proteobacteria.</title>
        <authorList>
            <person name="Liu J."/>
        </authorList>
    </citation>
    <scope>NUCLEOTIDE SEQUENCE [LARGE SCALE GENOMIC DNA]</scope>
    <source>
        <strain evidence="2 3">BN140002</strain>
    </source>
</reference>
<keyword evidence="3" id="KW-1185">Reference proteome</keyword>
<gene>
    <name evidence="2" type="ORF">F0L46_21155</name>
</gene>
<proteinExistence type="predicted"/>
<dbReference type="EMBL" id="VUOA01000037">
    <property type="protein sequence ID" value="KAA2235253.1"/>
    <property type="molecule type" value="Genomic_DNA"/>
</dbReference>
<evidence type="ECO:0000256" key="1">
    <source>
        <dbReference type="SAM" id="MobiDB-lite"/>
    </source>
</evidence>
<accession>A0A5B2V6U6</accession>
<reference evidence="2 3" key="2">
    <citation type="submission" date="2019-09" db="EMBL/GenBank/DDBJ databases">
        <authorList>
            <person name="Jin C."/>
        </authorList>
    </citation>
    <scope>NUCLEOTIDE SEQUENCE [LARGE SCALE GENOMIC DNA]</scope>
    <source>
        <strain evidence="2 3">BN140002</strain>
    </source>
</reference>
<dbReference type="Proteomes" id="UP000323142">
    <property type="component" value="Unassembled WGS sequence"/>
</dbReference>
<dbReference type="OrthoDB" id="8456691at2"/>